<name>A0A5A7QLD3_STRAF</name>
<sequence length="454" mass="51437">MNGDDKIAASDDCAVLVELPLGDAAPDFSLEKAVCSHGLFMMSPNHWDPHSKTFRRPLRLDADGDETSRVVHVSHPPDSAHVLHVRVIGTRVLTTQQQQFLLPLNFQSQVRRMLRLSEEENRRIVEFHELHQEAKQRGFGRMFRSPTLFEDVIKCILLCNCQWSRTLGMAQALCELQAELQHPSNEVHIFAPNTPAGKESKRNSVARKCSKKLGKKYTEDIAAVEDIETNINNSEILNFSDETEKLSTTLISTHVPMSQPSEGTKDHLGPTIGNFPSPKELATLDEGFLARRCGLGYRARRVINFAREIVQGRFQLSDLECVSCGTVSISNYENLSEKLRVMEGFGPYTCANVLMCVGYYHVVPSDSETIRHLKQVHAKRSTIETVQSDVEDIYGKYAPFQFLAFWSEIWQFYEERFGNLSQLSPTDYKLITAANMRPKKRMGSKRKLSVVDEV</sequence>
<evidence type="ECO:0000313" key="2">
    <source>
        <dbReference type="Proteomes" id="UP000325081"/>
    </source>
</evidence>
<proteinExistence type="predicted"/>
<dbReference type="Gene3D" id="1.10.340.30">
    <property type="entry name" value="Hypothetical protein, domain 2"/>
    <property type="match status" value="1"/>
</dbReference>
<dbReference type="EMBL" id="BKCP01007194">
    <property type="protein sequence ID" value="GER45662.1"/>
    <property type="molecule type" value="Genomic_DNA"/>
</dbReference>
<protein>
    <submittedName>
        <fullName evidence="1">Ubiquitin-conjugating enzyme 3</fullName>
    </submittedName>
</protein>
<comment type="caution">
    <text evidence="1">The sequence shown here is derived from an EMBL/GenBank/DDBJ whole genome shotgun (WGS) entry which is preliminary data.</text>
</comment>
<dbReference type="GO" id="GO:0005634">
    <property type="term" value="C:nucleus"/>
    <property type="evidence" value="ECO:0007669"/>
    <property type="project" value="TreeGrafter"/>
</dbReference>
<dbReference type="AlphaFoldDB" id="A0A5A7QLD3"/>
<dbReference type="GO" id="GO:0034039">
    <property type="term" value="F:8-oxo-7,8-dihydroguanine DNA N-glycosylase activity"/>
    <property type="evidence" value="ECO:0007669"/>
    <property type="project" value="TreeGrafter"/>
</dbReference>
<reference evidence="2" key="1">
    <citation type="journal article" date="2019" name="Curr. Biol.">
        <title>Genome Sequence of Striga asiatica Provides Insight into the Evolution of Plant Parasitism.</title>
        <authorList>
            <person name="Yoshida S."/>
            <person name="Kim S."/>
            <person name="Wafula E.K."/>
            <person name="Tanskanen J."/>
            <person name="Kim Y.M."/>
            <person name="Honaas L."/>
            <person name="Yang Z."/>
            <person name="Spallek T."/>
            <person name="Conn C.E."/>
            <person name="Ichihashi Y."/>
            <person name="Cheong K."/>
            <person name="Cui S."/>
            <person name="Der J.P."/>
            <person name="Gundlach H."/>
            <person name="Jiao Y."/>
            <person name="Hori C."/>
            <person name="Ishida J.K."/>
            <person name="Kasahara H."/>
            <person name="Kiba T."/>
            <person name="Kim M.S."/>
            <person name="Koo N."/>
            <person name="Laohavisit A."/>
            <person name="Lee Y.H."/>
            <person name="Lumba S."/>
            <person name="McCourt P."/>
            <person name="Mortimer J.C."/>
            <person name="Mutuku J.M."/>
            <person name="Nomura T."/>
            <person name="Sasaki-Sekimoto Y."/>
            <person name="Seto Y."/>
            <person name="Wang Y."/>
            <person name="Wakatake T."/>
            <person name="Sakakibara H."/>
            <person name="Demura T."/>
            <person name="Yamaguchi S."/>
            <person name="Yoneyama K."/>
            <person name="Manabe R.I."/>
            <person name="Nelson D.C."/>
            <person name="Schulman A.H."/>
            <person name="Timko M.P."/>
            <person name="dePamphilis C.W."/>
            <person name="Choi D."/>
            <person name="Shirasu K."/>
        </authorList>
    </citation>
    <scope>NUCLEOTIDE SEQUENCE [LARGE SCALE GENOMIC DNA]</scope>
    <source>
        <strain evidence="2">cv. UVA1</strain>
    </source>
</reference>
<gene>
    <name evidence="1" type="ORF">STAS_22639</name>
</gene>
<organism evidence="1 2">
    <name type="scientific">Striga asiatica</name>
    <name type="common">Asiatic witchweed</name>
    <name type="synonym">Buchnera asiatica</name>
    <dbReference type="NCBI Taxonomy" id="4170"/>
    <lineage>
        <taxon>Eukaryota</taxon>
        <taxon>Viridiplantae</taxon>
        <taxon>Streptophyta</taxon>
        <taxon>Embryophyta</taxon>
        <taxon>Tracheophyta</taxon>
        <taxon>Spermatophyta</taxon>
        <taxon>Magnoliopsida</taxon>
        <taxon>eudicotyledons</taxon>
        <taxon>Gunneridae</taxon>
        <taxon>Pentapetalae</taxon>
        <taxon>asterids</taxon>
        <taxon>lamiids</taxon>
        <taxon>Lamiales</taxon>
        <taxon>Orobanchaceae</taxon>
        <taxon>Buchnereae</taxon>
        <taxon>Striga</taxon>
    </lineage>
</organism>
<accession>A0A5A7QLD3</accession>
<dbReference type="Proteomes" id="UP000325081">
    <property type="component" value="Unassembled WGS sequence"/>
</dbReference>
<dbReference type="InterPro" id="IPR011257">
    <property type="entry name" value="DNA_glycosylase"/>
</dbReference>
<dbReference type="GO" id="GO:0006285">
    <property type="term" value="P:base-excision repair, AP site formation"/>
    <property type="evidence" value="ECO:0007669"/>
    <property type="project" value="TreeGrafter"/>
</dbReference>
<keyword evidence="2" id="KW-1185">Reference proteome</keyword>
<dbReference type="SUPFAM" id="SSF48150">
    <property type="entry name" value="DNA-glycosylase"/>
    <property type="match status" value="1"/>
</dbReference>
<dbReference type="PANTHER" id="PTHR10242:SF4">
    <property type="entry name" value="OS07G0657600 PROTEIN"/>
    <property type="match status" value="1"/>
</dbReference>
<dbReference type="PANTHER" id="PTHR10242">
    <property type="entry name" value="8-OXOGUANINE DNA GLYCOSYLASE"/>
    <property type="match status" value="1"/>
</dbReference>
<dbReference type="OrthoDB" id="4951845at2759"/>
<dbReference type="InterPro" id="IPR052054">
    <property type="entry name" value="Oxidative_DNA_repair_enzyme"/>
</dbReference>
<evidence type="ECO:0000313" key="1">
    <source>
        <dbReference type="EMBL" id="GER45662.1"/>
    </source>
</evidence>